<dbReference type="GeneID" id="98050167"/>
<gene>
    <name evidence="3" type="primary">ureD</name>
    <name evidence="4" type="ORF">HDA37_000332</name>
</gene>
<accession>A0A852VUI5</accession>
<comment type="function">
    <text evidence="3">Required for maturation of urease via the functional incorporation of the urease nickel metallocenter.</text>
</comment>
<sequence length="274" mass="27425">MLACAELVVVARDGRSVVTTLRAQSPLALVPRRGVTGASRSDAVVHLVGSASTPLAGDDVTLTVTVGAGAHLTLTGVAAAVALPGGRRSDRADRPSRTVLRCTVGDGGSLTYLPEPTVVTGRAHHETVLDVVLAPTAALRARDLLVAGRTGERPGRCRGTVRVTERSAAGNGAAGNGAAGNGAAGNGAAPGRPLLVQTQEIGDPLLDASPAHLAGHRVLGTEVLVGPAREQVPATCGDGWSLSPLPGRGALATAVAHDAVTAARRLAEAVRAAR</sequence>
<comment type="caution">
    <text evidence="4">The sequence shown here is derived from an EMBL/GenBank/DDBJ whole genome shotgun (WGS) entry which is preliminary data.</text>
</comment>
<keyword evidence="3" id="KW-0963">Cytoplasm</keyword>
<dbReference type="InterPro" id="IPR002669">
    <property type="entry name" value="UreD"/>
</dbReference>
<evidence type="ECO:0000256" key="1">
    <source>
        <dbReference type="ARBA" id="ARBA00007177"/>
    </source>
</evidence>
<dbReference type="Pfam" id="PF01774">
    <property type="entry name" value="UreD"/>
    <property type="match status" value="1"/>
</dbReference>
<comment type="subcellular location">
    <subcellularLocation>
        <location evidence="3">Cytoplasm</location>
    </subcellularLocation>
</comment>
<comment type="subunit">
    <text evidence="3">UreD, UreF and UreG form a complex that acts as a GTP-hydrolysis-dependent molecular chaperone, activating the urease apoprotein by helping to assemble the nickel containing metallocenter of UreC. The UreE protein probably delivers the nickel.</text>
</comment>
<evidence type="ECO:0000313" key="5">
    <source>
        <dbReference type="Proteomes" id="UP000549695"/>
    </source>
</evidence>
<dbReference type="GO" id="GO:0005737">
    <property type="term" value="C:cytoplasm"/>
    <property type="evidence" value="ECO:0007669"/>
    <property type="project" value="UniProtKB-SubCell"/>
</dbReference>
<dbReference type="HAMAP" id="MF_01384">
    <property type="entry name" value="UreD"/>
    <property type="match status" value="1"/>
</dbReference>
<evidence type="ECO:0000256" key="3">
    <source>
        <dbReference type="HAMAP-Rule" id="MF_01384"/>
    </source>
</evidence>
<dbReference type="GO" id="GO:0016151">
    <property type="term" value="F:nickel cation binding"/>
    <property type="evidence" value="ECO:0007669"/>
    <property type="project" value="UniProtKB-UniRule"/>
</dbReference>
<comment type="similarity">
    <text evidence="1 3">Belongs to the UreD family.</text>
</comment>
<dbReference type="AlphaFoldDB" id="A0A852VUI5"/>
<keyword evidence="3" id="KW-0996">Nickel insertion</keyword>
<evidence type="ECO:0000256" key="2">
    <source>
        <dbReference type="ARBA" id="ARBA00023186"/>
    </source>
</evidence>
<evidence type="ECO:0000313" key="4">
    <source>
        <dbReference type="EMBL" id="NYG00047.1"/>
    </source>
</evidence>
<proteinExistence type="inferred from homology"/>
<name>A0A852VUI5_PSEA5</name>
<protein>
    <recommendedName>
        <fullName evidence="3">Urease accessory protein UreD</fullName>
    </recommendedName>
</protein>
<dbReference type="PANTHER" id="PTHR33643">
    <property type="entry name" value="UREASE ACCESSORY PROTEIN D"/>
    <property type="match status" value="1"/>
</dbReference>
<keyword evidence="5" id="KW-1185">Reference proteome</keyword>
<dbReference type="PANTHER" id="PTHR33643:SF1">
    <property type="entry name" value="UREASE ACCESSORY PROTEIN D"/>
    <property type="match status" value="1"/>
</dbReference>
<dbReference type="EMBL" id="JACCCZ010000001">
    <property type="protein sequence ID" value="NYG00047.1"/>
    <property type="molecule type" value="Genomic_DNA"/>
</dbReference>
<reference evidence="4 5" key="1">
    <citation type="submission" date="2020-07" db="EMBL/GenBank/DDBJ databases">
        <title>Sequencing the genomes of 1000 actinobacteria strains.</title>
        <authorList>
            <person name="Klenk H.-P."/>
        </authorList>
    </citation>
    <scope>NUCLEOTIDE SEQUENCE [LARGE SCALE GENOMIC DNA]</scope>
    <source>
        <strain evidence="4 5">DSM 44749</strain>
    </source>
</reference>
<keyword evidence="2 3" id="KW-0143">Chaperone</keyword>
<dbReference type="Proteomes" id="UP000549695">
    <property type="component" value="Unassembled WGS sequence"/>
</dbReference>
<organism evidence="4 5">
    <name type="scientific">Pseudonocardia alni</name>
    <name type="common">Amycolata alni</name>
    <dbReference type="NCBI Taxonomy" id="33907"/>
    <lineage>
        <taxon>Bacteria</taxon>
        <taxon>Bacillati</taxon>
        <taxon>Actinomycetota</taxon>
        <taxon>Actinomycetes</taxon>
        <taxon>Pseudonocardiales</taxon>
        <taxon>Pseudonocardiaceae</taxon>
        <taxon>Pseudonocardia</taxon>
    </lineage>
</organism>
<dbReference type="RefSeq" id="WP_179759971.1">
    <property type="nucleotide sequence ID" value="NZ_BAAAJZ010000011.1"/>
</dbReference>